<gene>
    <name evidence="1" type="ORF">GCM10007876_16720</name>
</gene>
<reference evidence="1" key="1">
    <citation type="journal article" date="2014" name="Int. J. Syst. Evol. Microbiol.">
        <title>Complete genome sequence of Corynebacterium casei LMG S-19264T (=DSM 44701T), isolated from a smear-ripened cheese.</title>
        <authorList>
            <consortium name="US DOE Joint Genome Institute (JGI-PGF)"/>
            <person name="Walter F."/>
            <person name="Albersmeier A."/>
            <person name="Kalinowski J."/>
            <person name="Ruckert C."/>
        </authorList>
    </citation>
    <scope>NUCLEOTIDE SEQUENCE</scope>
    <source>
        <strain evidence="1">NBRC 110071</strain>
    </source>
</reference>
<comment type="caution">
    <text evidence="1">The sequence shown here is derived from an EMBL/GenBank/DDBJ whole genome shotgun (WGS) entry which is preliminary data.</text>
</comment>
<protein>
    <recommendedName>
        <fullName evidence="3">Type 1 pili tip component</fullName>
    </recommendedName>
</protein>
<keyword evidence="2" id="KW-1185">Reference proteome</keyword>
<reference evidence="1" key="2">
    <citation type="submission" date="2023-01" db="EMBL/GenBank/DDBJ databases">
        <title>Draft genome sequence of Litoribrevibacter albus strain NBRC 110071.</title>
        <authorList>
            <person name="Sun Q."/>
            <person name="Mori K."/>
        </authorList>
    </citation>
    <scope>NUCLEOTIDE SEQUENCE</scope>
    <source>
        <strain evidence="1">NBRC 110071</strain>
    </source>
</reference>
<dbReference type="RefSeq" id="WP_284380702.1">
    <property type="nucleotide sequence ID" value="NZ_BSNM01000011.1"/>
</dbReference>
<name>A0AA37SA06_9GAMM</name>
<evidence type="ECO:0000313" key="1">
    <source>
        <dbReference type="EMBL" id="GLQ31193.1"/>
    </source>
</evidence>
<evidence type="ECO:0008006" key="3">
    <source>
        <dbReference type="Google" id="ProtNLM"/>
    </source>
</evidence>
<sequence>MKRLQSLLQEWQNHASQTLDDKEYSVKLSRQDAARINALADLYPKLDSEDIIRELLHIALDEVEASFPYIKGSKVVATDEEGDPIYEDSGLTPRYLQLTREHIKRLKNAANCPEQ</sequence>
<proteinExistence type="predicted"/>
<organism evidence="1 2">
    <name type="scientific">Litoribrevibacter albus</name>
    <dbReference type="NCBI Taxonomy" id="1473156"/>
    <lineage>
        <taxon>Bacteria</taxon>
        <taxon>Pseudomonadati</taxon>
        <taxon>Pseudomonadota</taxon>
        <taxon>Gammaproteobacteria</taxon>
        <taxon>Oceanospirillales</taxon>
        <taxon>Oceanospirillaceae</taxon>
        <taxon>Litoribrevibacter</taxon>
    </lineage>
</organism>
<dbReference type="Proteomes" id="UP001161389">
    <property type="component" value="Unassembled WGS sequence"/>
</dbReference>
<evidence type="ECO:0000313" key="2">
    <source>
        <dbReference type="Proteomes" id="UP001161389"/>
    </source>
</evidence>
<dbReference type="EMBL" id="BSNM01000011">
    <property type="protein sequence ID" value="GLQ31193.1"/>
    <property type="molecule type" value="Genomic_DNA"/>
</dbReference>
<accession>A0AA37SA06</accession>
<dbReference type="AlphaFoldDB" id="A0AA37SA06"/>